<evidence type="ECO:0000313" key="2">
    <source>
        <dbReference type="Proteomes" id="UP000027337"/>
    </source>
</evidence>
<dbReference type="PANTHER" id="PTHR22603:SF66">
    <property type="entry name" value="ETHANOLAMINE KINASE"/>
    <property type="match status" value="1"/>
</dbReference>
<dbReference type="RefSeq" id="WP_037908808.1">
    <property type="nucleotide sequence ID" value="NZ_JEMU01000009.1"/>
</dbReference>
<dbReference type="STRING" id="83219.PM02_12370"/>
<keyword evidence="2" id="KW-1185">Reference proteome</keyword>
<evidence type="ECO:0000313" key="1">
    <source>
        <dbReference type="EMBL" id="KAJ02877.1"/>
    </source>
</evidence>
<gene>
    <name evidence="1" type="ORF">PM02_12370</name>
</gene>
<sequence>MTVSAELLARIAALPCFADPQNIEALGGGITNVNLTVEDQGRKFVVRLGDDILEHGVMRWNELSIARAAAQAGVSPAVYHSEQGVMVLDFVDAAPMSAEDLHDPALLVEVTKMIRAMHNDVEAQVTGPVLSFHVFHILRSYAAFLDANGSSHGSLLQELMSQADQLQRAVGKIDLVLGHNDLLPANILRGADRLWLIDWEYGGFNTPLFDLGGLATNAGLEPEAEALMLRSYFDADPDADLMHRYGAMKCASLLRETMWSMVSEITSALDFDYASYSKENLSNYRQAYATQFPARGQS</sequence>
<dbReference type="Gene3D" id="3.30.200.20">
    <property type="entry name" value="Phosphorylase Kinase, domain 1"/>
    <property type="match status" value="1"/>
</dbReference>
<dbReference type="CDD" id="cd05151">
    <property type="entry name" value="ChoK-like"/>
    <property type="match status" value="1"/>
</dbReference>
<dbReference type="AlphaFoldDB" id="A0A061SPS5"/>
<protein>
    <submittedName>
        <fullName evidence="1">Choline kinase</fullName>
    </submittedName>
</protein>
<comment type="caution">
    <text evidence="1">The sequence shown here is derived from an EMBL/GenBank/DDBJ whole genome shotgun (WGS) entry which is preliminary data.</text>
</comment>
<organism evidence="1 2">
    <name type="scientific">Sulfitobacter mediterraneus</name>
    <dbReference type="NCBI Taxonomy" id="83219"/>
    <lineage>
        <taxon>Bacteria</taxon>
        <taxon>Pseudomonadati</taxon>
        <taxon>Pseudomonadota</taxon>
        <taxon>Alphaproteobacteria</taxon>
        <taxon>Rhodobacterales</taxon>
        <taxon>Roseobacteraceae</taxon>
        <taxon>Sulfitobacter</taxon>
    </lineage>
</organism>
<dbReference type="GO" id="GO:0004305">
    <property type="term" value="F:ethanolamine kinase activity"/>
    <property type="evidence" value="ECO:0007669"/>
    <property type="project" value="TreeGrafter"/>
</dbReference>
<keyword evidence="1" id="KW-0418">Kinase</keyword>
<dbReference type="Proteomes" id="UP000027337">
    <property type="component" value="Unassembled WGS sequence"/>
</dbReference>
<dbReference type="InterPro" id="IPR011009">
    <property type="entry name" value="Kinase-like_dom_sf"/>
</dbReference>
<dbReference type="PANTHER" id="PTHR22603">
    <property type="entry name" value="CHOLINE/ETHANOALAMINE KINASE"/>
    <property type="match status" value="1"/>
</dbReference>
<reference evidence="1 2" key="1">
    <citation type="journal article" date="2014" name="Genome Announc.">
        <title>Draft Genome Sequences of Two Isolates of the Roseobacter Group, Sulfitobacter sp. Strains 3SOLIMAR09 and 1FIGIMAR09, from Harbors of Mallorca Island (Mediterranean Sea).</title>
        <authorList>
            <person name="Mas-Llado M."/>
            <person name="Pina-Villalonga J.M."/>
            <person name="Brunet-Galmes I."/>
            <person name="Nogales B."/>
            <person name="Bosch R."/>
        </authorList>
    </citation>
    <scope>NUCLEOTIDE SEQUENCE [LARGE SCALE GENOMIC DNA]</scope>
    <source>
        <strain evidence="1 2">1FIGIMAR09</strain>
    </source>
</reference>
<accession>A0A061SPS5</accession>
<dbReference type="EMBL" id="JEMU01000009">
    <property type="protein sequence ID" value="KAJ02877.1"/>
    <property type="molecule type" value="Genomic_DNA"/>
</dbReference>
<dbReference type="eggNOG" id="COG0510">
    <property type="taxonomic scope" value="Bacteria"/>
</dbReference>
<proteinExistence type="predicted"/>
<dbReference type="Pfam" id="PF01633">
    <property type="entry name" value="Choline_kinase"/>
    <property type="match status" value="1"/>
</dbReference>
<dbReference type="Gene3D" id="3.90.1200.10">
    <property type="match status" value="1"/>
</dbReference>
<name>A0A061SPS5_9RHOB</name>
<dbReference type="SUPFAM" id="SSF56112">
    <property type="entry name" value="Protein kinase-like (PK-like)"/>
    <property type="match status" value="1"/>
</dbReference>
<dbReference type="GO" id="GO:0005737">
    <property type="term" value="C:cytoplasm"/>
    <property type="evidence" value="ECO:0007669"/>
    <property type="project" value="TreeGrafter"/>
</dbReference>
<keyword evidence="1" id="KW-0808">Transferase</keyword>
<dbReference type="GO" id="GO:0006646">
    <property type="term" value="P:phosphatidylethanolamine biosynthetic process"/>
    <property type="evidence" value="ECO:0007669"/>
    <property type="project" value="TreeGrafter"/>
</dbReference>